<proteinExistence type="predicted"/>
<dbReference type="EMBL" id="JAFLCK010000021">
    <property type="protein sequence ID" value="MBN8661501.1"/>
    <property type="molecule type" value="Genomic_DNA"/>
</dbReference>
<reference evidence="1" key="1">
    <citation type="submission" date="2021-02" db="EMBL/GenBank/DDBJ databases">
        <title>Genome-Resolved Metagenomics of a Microbial Community Performing Photosynthetic Biological Nutrient Removal.</title>
        <authorList>
            <person name="Mcdaniel E.A."/>
        </authorList>
    </citation>
    <scope>NUCLEOTIDE SEQUENCE</scope>
    <source>
        <strain evidence="1">UWPOB_OBS1</strain>
    </source>
</reference>
<name>A0A8J7P9E6_9BACT</name>
<gene>
    <name evidence="1" type="ORF">J0M35_14140</name>
</gene>
<organism evidence="1 2">
    <name type="scientific">Candidatus Obscuribacter phosphatis</name>
    <dbReference type="NCBI Taxonomy" id="1906157"/>
    <lineage>
        <taxon>Bacteria</taxon>
        <taxon>Bacillati</taxon>
        <taxon>Candidatus Melainabacteria</taxon>
        <taxon>Candidatus Obscuribacterales</taxon>
        <taxon>Candidatus Obscuribacteraceae</taxon>
        <taxon>Candidatus Obscuribacter</taxon>
    </lineage>
</organism>
<comment type="caution">
    <text evidence="1">The sequence shown here is derived from an EMBL/GenBank/DDBJ whole genome shotgun (WGS) entry which is preliminary data.</text>
</comment>
<protein>
    <submittedName>
        <fullName evidence="1">Uncharacterized protein</fullName>
    </submittedName>
</protein>
<evidence type="ECO:0000313" key="1">
    <source>
        <dbReference type="EMBL" id="MBN8661501.1"/>
    </source>
</evidence>
<evidence type="ECO:0000313" key="2">
    <source>
        <dbReference type="Proteomes" id="UP000664277"/>
    </source>
</evidence>
<accession>A0A8J7P9E6</accession>
<sequence>MILKTRDSRVFASFASHMKQTFVLFLLALTISSLAACKKQEIPGEKIPEGFKINCYPKAECTRADSTPLGDNKFSYVVILKSPDDRFKIEAFYKTEIAMTGYKLLNDASNATSIDMSAVNEQYLLDIKITTVADQSIVSISWRPR</sequence>
<dbReference type="Proteomes" id="UP000664277">
    <property type="component" value="Unassembled WGS sequence"/>
</dbReference>
<dbReference type="AlphaFoldDB" id="A0A8J7P9E6"/>